<dbReference type="STRING" id="530584.SAMN05421630_10772"/>
<sequence>MPVFTVDVPEGAAPGAKSKVLAEITAALDEAYHVPDTRGWIREYRTENVATDGEVGVRPIRPVCTLEVPELGNLDSKRALVRRVESAIAEGYAGLADVDEVLILINHYPLHDVGWRSSLQSDKPEIVEAMANLNP</sequence>
<proteinExistence type="predicted"/>
<dbReference type="AlphaFoldDB" id="A0A222VV63"/>
<gene>
    <name evidence="1" type="ORF">SAMN05421630_10772</name>
</gene>
<name>A0A222VV63_9PSEU</name>
<dbReference type="RefSeq" id="WP_091806834.1">
    <property type="nucleotide sequence ID" value="NZ_CP016353.1"/>
</dbReference>
<dbReference type="OrthoDB" id="4725002at2"/>
<dbReference type="KEGG" id="pmad:BAY61_25455"/>
<evidence type="ECO:0000313" key="1">
    <source>
        <dbReference type="EMBL" id="SDD27106.1"/>
    </source>
</evidence>
<keyword evidence="2" id="KW-1185">Reference proteome</keyword>
<dbReference type="EMBL" id="FMZE01000007">
    <property type="protein sequence ID" value="SDD27106.1"/>
    <property type="molecule type" value="Genomic_DNA"/>
</dbReference>
<dbReference type="SUPFAM" id="SSF55331">
    <property type="entry name" value="Tautomerase/MIF"/>
    <property type="match status" value="1"/>
</dbReference>
<protein>
    <submittedName>
        <fullName evidence="1">Uncharacterized protein</fullName>
    </submittedName>
</protein>
<dbReference type="Proteomes" id="UP000199494">
    <property type="component" value="Unassembled WGS sequence"/>
</dbReference>
<dbReference type="Gene3D" id="3.30.429.10">
    <property type="entry name" value="Macrophage Migration Inhibitory Factor"/>
    <property type="match status" value="2"/>
</dbReference>
<accession>A0A222VV63</accession>
<reference evidence="1 2" key="1">
    <citation type="submission" date="2016-10" db="EMBL/GenBank/DDBJ databases">
        <authorList>
            <person name="de Groot N.N."/>
        </authorList>
    </citation>
    <scope>NUCLEOTIDE SEQUENCE [LARGE SCALE GENOMIC DNA]</scope>
    <source>
        <strain evidence="1 2">CGMCC 4.5506</strain>
    </source>
</reference>
<organism evidence="1 2">
    <name type="scientific">Prauserella marina</name>
    <dbReference type="NCBI Taxonomy" id="530584"/>
    <lineage>
        <taxon>Bacteria</taxon>
        <taxon>Bacillati</taxon>
        <taxon>Actinomycetota</taxon>
        <taxon>Actinomycetes</taxon>
        <taxon>Pseudonocardiales</taxon>
        <taxon>Pseudonocardiaceae</taxon>
        <taxon>Prauserella</taxon>
    </lineage>
</organism>
<dbReference type="InterPro" id="IPR014347">
    <property type="entry name" value="Tautomerase/MIF_sf"/>
</dbReference>
<evidence type="ECO:0000313" key="2">
    <source>
        <dbReference type="Proteomes" id="UP000199494"/>
    </source>
</evidence>